<feature type="compositionally biased region" description="Basic and acidic residues" evidence="2">
    <location>
        <begin position="392"/>
        <end position="402"/>
    </location>
</feature>
<evidence type="ECO:0000313" key="5">
    <source>
        <dbReference type="Proteomes" id="UP001231189"/>
    </source>
</evidence>
<protein>
    <recommendedName>
        <fullName evidence="3">Transposase (putative) gypsy type domain-containing protein</fullName>
    </recommendedName>
</protein>
<evidence type="ECO:0000256" key="1">
    <source>
        <dbReference type="SAM" id="Coils"/>
    </source>
</evidence>
<dbReference type="EMBL" id="JAUUTY010000002">
    <property type="protein sequence ID" value="KAK1683330.1"/>
    <property type="molecule type" value="Genomic_DNA"/>
</dbReference>
<gene>
    <name evidence="4" type="ORF">QYE76_044178</name>
</gene>
<dbReference type="PANTHER" id="PTHR33026">
    <property type="entry name" value="OS06G0360600 PROTEIN"/>
    <property type="match status" value="1"/>
</dbReference>
<keyword evidence="1" id="KW-0175">Coiled coil</keyword>
<sequence>MAAEDLDWERSKISNQDLNLMKKLGLMKKDDAIRFPSEESYPNPPMEYRVSFVDHLIRGLSAPIHDFLRGLLFVYGIQLHQLTPNSILHISIFITLCECFLGVPPNWALWKRIFLLRRNASRNATYNIGGVVICVRTDVEYFDVKFPDSVQGWRKKWLYIHEESANSVEHNIVPFDGNAKIQRRRSWDAEASEEEKKATEALMSRIRQLQNTRGEELSGVQITAYFLRIRVQPLQARKNPLWTYTGVNDANRLSSDLSAKDLEKLIRRISRLNKKDPVPSSCRVVPYSSTNPLPEVFLTILLCLLFLPFLRMEKSKNKLSLPKTIKVPLFMKPMIKDLLRIGAQFVGYREYANKAEEKLAEANERANTLAQQLEQSEQARKKAESDAVGARAEADKAKSDAAGVEDLRKRLHDAETSLSEHITAQSAREEAILKRLKTQSRRFVARTAQEFQLEEPVNDPLLDALSFLEVHGSEAREGIDQAKAGLSRLFPYFFPKKEEPATFVDLAKSFNSAEDLGLKMRQENMKVAVESTVALVADSRQTIDWMKLIFDNYSPIPDPPEVFPSSLSKKSSVPVNLDDSSSMDLIEELKELRVQLQSVKKQSLILMEQSRESSEKEKIALQRAQDAISERDTAVAEADAAASRENSMLQLLTDASLDMADIGQVVPKCLEKMSKRKRNFGKYDDIVTPVAEDMMDELLRMDSEFFVKGSYAEHSTRAVNNERLTIDNILGNP</sequence>
<dbReference type="Pfam" id="PF04195">
    <property type="entry name" value="Transposase_28"/>
    <property type="match status" value="1"/>
</dbReference>
<feature type="coiled-coil region" evidence="1">
    <location>
        <begin position="582"/>
        <end position="609"/>
    </location>
</feature>
<evidence type="ECO:0000313" key="4">
    <source>
        <dbReference type="EMBL" id="KAK1683330.1"/>
    </source>
</evidence>
<keyword evidence="5" id="KW-1185">Reference proteome</keyword>
<feature type="domain" description="Transposase (putative) gypsy type" evidence="3">
    <location>
        <begin position="51"/>
        <end position="117"/>
    </location>
</feature>
<dbReference type="AlphaFoldDB" id="A0AAD8TI49"/>
<dbReference type="InterPro" id="IPR007321">
    <property type="entry name" value="Transposase_28"/>
</dbReference>
<proteinExistence type="predicted"/>
<accession>A0AAD8TI49</accession>
<dbReference type="PANTHER" id="PTHR33026:SF7">
    <property type="entry name" value="OS03G0100275 PROTEIN"/>
    <property type="match status" value="1"/>
</dbReference>
<comment type="caution">
    <text evidence="4">The sequence shown here is derived from an EMBL/GenBank/DDBJ whole genome shotgun (WGS) entry which is preliminary data.</text>
</comment>
<evidence type="ECO:0000259" key="3">
    <source>
        <dbReference type="Pfam" id="PF04195"/>
    </source>
</evidence>
<dbReference type="Proteomes" id="UP001231189">
    <property type="component" value="Unassembled WGS sequence"/>
</dbReference>
<reference evidence="4" key="1">
    <citation type="submission" date="2023-07" db="EMBL/GenBank/DDBJ databases">
        <title>A chromosome-level genome assembly of Lolium multiflorum.</title>
        <authorList>
            <person name="Chen Y."/>
            <person name="Copetti D."/>
            <person name="Kolliker R."/>
            <person name="Studer B."/>
        </authorList>
    </citation>
    <scope>NUCLEOTIDE SEQUENCE</scope>
    <source>
        <strain evidence="4">02402/16</strain>
        <tissue evidence="4">Leaf</tissue>
    </source>
</reference>
<evidence type="ECO:0000256" key="2">
    <source>
        <dbReference type="SAM" id="MobiDB-lite"/>
    </source>
</evidence>
<name>A0AAD8TI49_LOLMU</name>
<feature type="region of interest" description="Disordered" evidence="2">
    <location>
        <begin position="373"/>
        <end position="402"/>
    </location>
</feature>
<organism evidence="4 5">
    <name type="scientific">Lolium multiflorum</name>
    <name type="common">Italian ryegrass</name>
    <name type="synonym">Lolium perenne subsp. multiflorum</name>
    <dbReference type="NCBI Taxonomy" id="4521"/>
    <lineage>
        <taxon>Eukaryota</taxon>
        <taxon>Viridiplantae</taxon>
        <taxon>Streptophyta</taxon>
        <taxon>Embryophyta</taxon>
        <taxon>Tracheophyta</taxon>
        <taxon>Spermatophyta</taxon>
        <taxon>Magnoliopsida</taxon>
        <taxon>Liliopsida</taxon>
        <taxon>Poales</taxon>
        <taxon>Poaceae</taxon>
        <taxon>BOP clade</taxon>
        <taxon>Pooideae</taxon>
        <taxon>Poodae</taxon>
        <taxon>Poeae</taxon>
        <taxon>Poeae Chloroplast Group 2 (Poeae type)</taxon>
        <taxon>Loliodinae</taxon>
        <taxon>Loliinae</taxon>
        <taxon>Lolium</taxon>
    </lineage>
</organism>